<accession>A0A160MZ71</accession>
<protein>
    <recommendedName>
        <fullName evidence="4">Secreted protein</fullName>
    </recommendedName>
</protein>
<name>A0A160MZ71_9GAMM</name>
<dbReference type="PROSITE" id="PS51257">
    <property type="entry name" value="PROKAR_LIPOPROTEIN"/>
    <property type="match status" value="1"/>
</dbReference>
<dbReference type="STRING" id="445710.ATSB10_11560"/>
<feature type="signal peptide" evidence="1">
    <location>
        <begin position="1"/>
        <end position="26"/>
    </location>
</feature>
<proteinExistence type="predicted"/>
<dbReference type="KEGG" id="dtx:ATSB10_11560"/>
<dbReference type="AlphaFoldDB" id="A0A160MZ71"/>
<keyword evidence="1" id="KW-0732">Signal</keyword>
<gene>
    <name evidence="2" type="ORF">ATSB10_11560</name>
</gene>
<evidence type="ECO:0000313" key="3">
    <source>
        <dbReference type="Proteomes" id="UP000077255"/>
    </source>
</evidence>
<dbReference type="EMBL" id="CP014841">
    <property type="protein sequence ID" value="AND68610.1"/>
    <property type="molecule type" value="Genomic_DNA"/>
</dbReference>
<keyword evidence="3" id="KW-1185">Reference proteome</keyword>
<evidence type="ECO:0000313" key="2">
    <source>
        <dbReference type="EMBL" id="AND68610.1"/>
    </source>
</evidence>
<dbReference type="PATRIC" id="fig|445710.3.peg.1151"/>
<dbReference type="Proteomes" id="UP000077255">
    <property type="component" value="Chromosome"/>
</dbReference>
<dbReference type="RefSeq" id="WP_063671157.1">
    <property type="nucleotide sequence ID" value="NZ_CP014841.1"/>
</dbReference>
<reference evidence="2 3" key="1">
    <citation type="submission" date="2016-02" db="EMBL/GenBank/DDBJ databases">
        <title>Complete genome sequencing and analysis of ATSB10, Dyella thiooxydans isolated from rhizosphere soil of sunflower (Helianthus annuus L.).</title>
        <authorList>
            <person name="Lee Y."/>
            <person name="Hwangbo K."/>
            <person name="Chung H."/>
            <person name="Yoo J."/>
            <person name="Kim K.Y."/>
            <person name="Sa T.M."/>
            <person name="Um Y."/>
            <person name="Madhaiyan M."/>
        </authorList>
    </citation>
    <scope>NUCLEOTIDE SEQUENCE [LARGE SCALE GENOMIC DNA]</scope>
    <source>
        <strain evidence="2 3">ATSB10</strain>
    </source>
</reference>
<sequence>MKWIVAFPVLLAVAGCQTTPAGTVQAAAALPDRAAASPPLPVADQVCSDGTPVVSLGDCPSAAQQRRNEQQRISRTILDIHAHGG</sequence>
<evidence type="ECO:0000256" key="1">
    <source>
        <dbReference type="SAM" id="SignalP"/>
    </source>
</evidence>
<organism evidence="2 3">
    <name type="scientific">Dyella thiooxydans</name>
    <dbReference type="NCBI Taxonomy" id="445710"/>
    <lineage>
        <taxon>Bacteria</taxon>
        <taxon>Pseudomonadati</taxon>
        <taxon>Pseudomonadota</taxon>
        <taxon>Gammaproteobacteria</taxon>
        <taxon>Lysobacterales</taxon>
        <taxon>Rhodanobacteraceae</taxon>
        <taxon>Dyella</taxon>
    </lineage>
</organism>
<feature type="chain" id="PRO_5007817512" description="Secreted protein" evidence="1">
    <location>
        <begin position="27"/>
        <end position="85"/>
    </location>
</feature>
<evidence type="ECO:0008006" key="4">
    <source>
        <dbReference type="Google" id="ProtNLM"/>
    </source>
</evidence>